<dbReference type="AlphaFoldDB" id="A0A9J6B040"/>
<feature type="region of interest" description="Disordered" evidence="1">
    <location>
        <begin position="1"/>
        <end position="28"/>
    </location>
</feature>
<organism evidence="2 3">
    <name type="scientific">Solanum commersonii</name>
    <name type="common">Commerson's wild potato</name>
    <name type="synonym">Commerson's nightshade</name>
    <dbReference type="NCBI Taxonomy" id="4109"/>
    <lineage>
        <taxon>Eukaryota</taxon>
        <taxon>Viridiplantae</taxon>
        <taxon>Streptophyta</taxon>
        <taxon>Embryophyta</taxon>
        <taxon>Tracheophyta</taxon>
        <taxon>Spermatophyta</taxon>
        <taxon>Magnoliopsida</taxon>
        <taxon>eudicotyledons</taxon>
        <taxon>Gunneridae</taxon>
        <taxon>Pentapetalae</taxon>
        <taxon>asterids</taxon>
        <taxon>lamiids</taxon>
        <taxon>Solanales</taxon>
        <taxon>Solanaceae</taxon>
        <taxon>Solanoideae</taxon>
        <taxon>Solaneae</taxon>
        <taxon>Solanum</taxon>
    </lineage>
</organism>
<reference evidence="2 3" key="1">
    <citation type="submission" date="2020-09" db="EMBL/GenBank/DDBJ databases">
        <title>De no assembly of potato wild relative species, Solanum commersonii.</title>
        <authorList>
            <person name="Cho K."/>
        </authorList>
    </citation>
    <scope>NUCLEOTIDE SEQUENCE [LARGE SCALE GENOMIC DNA]</scope>
    <source>
        <strain evidence="2">LZ3.2</strain>
        <tissue evidence="2">Leaf</tissue>
    </source>
</reference>
<comment type="caution">
    <text evidence="2">The sequence shown here is derived from an EMBL/GenBank/DDBJ whole genome shotgun (WGS) entry which is preliminary data.</text>
</comment>
<accession>A0A9J6B040</accession>
<name>A0A9J6B040_SOLCO</name>
<dbReference type="Proteomes" id="UP000824120">
    <property type="component" value="Chromosome 1"/>
</dbReference>
<sequence>MEKATEKGGSTYRERVTKNEVQPTRRGQLKEGSTYNDMEVGLHFLSEPSLFGSSSTQCNTLHAPGQRFFSLSNIIEVGGDQEKEGRTYQAPQTTDDYAIVIIEHAALPWRHYSWKAFLSGLVLQLFILLETFQPSARRKAM</sequence>
<gene>
    <name evidence="2" type="ORF">H5410_001600</name>
</gene>
<evidence type="ECO:0000313" key="3">
    <source>
        <dbReference type="Proteomes" id="UP000824120"/>
    </source>
</evidence>
<evidence type="ECO:0000313" key="2">
    <source>
        <dbReference type="EMBL" id="KAG5629883.1"/>
    </source>
</evidence>
<protein>
    <submittedName>
        <fullName evidence="2">Uncharacterized protein</fullName>
    </submittedName>
</protein>
<dbReference type="EMBL" id="JACXVP010000001">
    <property type="protein sequence ID" value="KAG5629883.1"/>
    <property type="molecule type" value="Genomic_DNA"/>
</dbReference>
<keyword evidence="3" id="KW-1185">Reference proteome</keyword>
<proteinExistence type="predicted"/>
<evidence type="ECO:0000256" key="1">
    <source>
        <dbReference type="SAM" id="MobiDB-lite"/>
    </source>
</evidence>
<feature type="compositionally biased region" description="Basic and acidic residues" evidence="1">
    <location>
        <begin position="1"/>
        <end position="18"/>
    </location>
</feature>